<accession>V5HPC1</accession>
<feature type="domain" description="RING-type" evidence="15">
    <location>
        <begin position="33"/>
        <end position="71"/>
    </location>
</feature>
<evidence type="ECO:0000256" key="8">
    <source>
        <dbReference type="ARBA" id="ARBA00022816"/>
    </source>
</evidence>
<dbReference type="GO" id="GO:0007017">
    <property type="term" value="P:microtubule-based process"/>
    <property type="evidence" value="ECO:0007669"/>
    <property type="project" value="InterPro"/>
</dbReference>
<dbReference type="GO" id="GO:0051028">
    <property type="term" value="P:mRNA transport"/>
    <property type="evidence" value="ECO:0007669"/>
    <property type="project" value="UniProtKB-KW"/>
</dbReference>
<dbReference type="EMBL" id="GANP01006946">
    <property type="protein sequence ID" value="JAB77522.1"/>
    <property type="molecule type" value="mRNA"/>
</dbReference>
<reference evidence="16" key="1">
    <citation type="journal article" date="2015" name="Sci. Rep.">
        <title>Tissue- and time-dependent transcription in Ixodes ricinus salivary glands and midguts when blood feeding on the vertebrate host.</title>
        <authorList>
            <person name="Kotsyfakis M."/>
            <person name="Schwarz A."/>
            <person name="Erhart J."/>
            <person name="Ribeiro J.M."/>
        </authorList>
    </citation>
    <scope>NUCLEOTIDE SEQUENCE</scope>
    <source>
        <tissue evidence="16">Salivary gland and midgut</tissue>
    </source>
</reference>
<evidence type="ECO:0000256" key="3">
    <source>
        <dbReference type="ARBA" id="ARBA00015062"/>
    </source>
</evidence>
<proteinExistence type="evidence at transcript level"/>
<evidence type="ECO:0000256" key="9">
    <source>
        <dbReference type="ARBA" id="ARBA00022833"/>
    </source>
</evidence>
<dbReference type="GO" id="GO:0008270">
    <property type="term" value="F:zinc ion binding"/>
    <property type="evidence" value="ECO:0007669"/>
    <property type="project" value="UniProtKB-KW"/>
</dbReference>
<protein>
    <recommendedName>
        <fullName evidence="3">Dynein light chain 1, cytoplasmic</fullName>
    </recommendedName>
</protein>
<keyword evidence="5" id="KW-0963">Cytoplasm</keyword>
<evidence type="ECO:0000259" key="15">
    <source>
        <dbReference type="PROSITE" id="PS50089"/>
    </source>
</evidence>
<dbReference type="GO" id="GO:0005868">
    <property type="term" value="C:cytoplasmic dynein complex"/>
    <property type="evidence" value="ECO:0007669"/>
    <property type="project" value="TreeGrafter"/>
</dbReference>
<dbReference type="InterPro" id="IPR001372">
    <property type="entry name" value="Dynein_light_chain_typ-1/2"/>
</dbReference>
<keyword evidence="10" id="KW-0653">Protein transport</keyword>
<evidence type="ECO:0000256" key="1">
    <source>
        <dbReference type="ARBA" id="ARBA00004123"/>
    </source>
</evidence>
<dbReference type="PANTHER" id="PTHR11886:SF35">
    <property type="entry name" value="DYNEIN LIGHT CHAIN"/>
    <property type="match status" value="1"/>
</dbReference>
<evidence type="ECO:0000313" key="16">
    <source>
        <dbReference type="EMBL" id="JAB77522.1"/>
    </source>
</evidence>
<feature type="coiled-coil region" evidence="14">
    <location>
        <begin position="157"/>
        <end position="188"/>
    </location>
</feature>
<dbReference type="PANTHER" id="PTHR11886">
    <property type="entry name" value="DYNEIN LIGHT CHAIN"/>
    <property type="match status" value="1"/>
</dbReference>
<evidence type="ECO:0000256" key="5">
    <source>
        <dbReference type="ARBA" id="ARBA00022490"/>
    </source>
</evidence>
<keyword evidence="14" id="KW-0175">Coiled coil</keyword>
<keyword evidence="7 13" id="KW-0863">Zinc-finger</keyword>
<dbReference type="AlphaFoldDB" id="V5HPC1"/>
<dbReference type="SMART" id="SM01375">
    <property type="entry name" value="Dynein_light"/>
    <property type="match status" value="1"/>
</dbReference>
<dbReference type="PROSITE" id="PS50089">
    <property type="entry name" value="ZF_RING_2"/>
    <property type="match status" value="1"/>
</dbReference>
<dbReference type="Pfam" id="PF01221">
    <property type="entry name" value="Dynein_light"/>
    <property type="match status" value="1"/>
</dbReference>
<dbReference type="Gene3D" id="3.30.740.10">
    <property type="entry name" value="Protein Inhibitor Of Neuronal Nitric Oxide Synthase"/>
    <property type="match status" value="1"/>
</dbReference>
<keyword evidence="9" id="KW-0862">Zinc</keyword>
<sequence>MPSTFVPLSTELIPGLDWRPLCFEHPLPLDKLCHVCGVLCKETVVLPCSHTLCDVCFEGSLDLGCVCPLDREKFDKDAVDKLKLRPGQLLKLSVSCWNSAHGCNFIGPVSELLDHFEKECLHHRASCPRCHQDVPRLGLVQHCVQCCDPKQGAEAPLQSATLQGVQLREDLEKASAEIKQSIAELKDGFYVLQASVNTVANEVNLGHSVASRAVTEAVSGLLQQLQKTQPDMTKLGRELRGTFENTTADMKQSIYELKDGYSRLHASVNAVLDELKLGHSVGDQAIVETMSSLLAKFQKMQPDATHREGQFLEDLGRSCAEIKQSIADLKNDFSRPQTSVGAFKDDVKLEHSEKRMSTKAAVMHFVKMPRDMQQAAVRIATHALEKFQRGKDIAFYIQDKFREKYDPFWQCIVGTNFDSYVHYRIRCHIDFQLGHVRILLFKALGSAKAISTVSFMEVSDGGYGLSFQDECCEYGHPDEDFD</sequence>
<keyword evidence="12" id="KW-0539">Nucleus</keyword>
<evidence type="ECO:0000256" key="2">
    <source>
        <dbReference type="ARBA" id="ARBA00004245"/>
    </source>
</evidence>
<evidence type="ECO:0000256" key="10">
    <source>
        <dbReference type="ARBA" id="ARBA00022927"/>
    </source>
</evidence>
<evidence type="ECO:0000256" key="11">
    <source>
        <dbReference type="ARBA" id="ARBA00023212"/>
    </source>
</evidence>
<dbReference type="GO" id="GO:0005874">
    <property type="term" value="C:microtubule"/>
    <property type="evidence" value="ECO:0007669"/>
    <property type="project" value="UniProtKB-KW"/>
</dbReference>
<name>V5HPC1_IXORI</name>
<dbReference type="InterPro" id="IPR037177">
    <property type="entry name" value="DLC_sf"/>
</dbReference>
<keyword evidence="11" id="KW-0206">Cytoskeleton</keyword>
<evidence type="ECO:0000256" key="13">
    <source>
        <dbReference type="PROSITE-ProRule" id="PRU00175"/>
    </source>
</evidence>
<keyword evidence="8" id="KW-0509">mRNA transport</keyword>
<evidence type="ECO:0000256" key="14">
    <source>
        <dbReference type="SAM" id="Coils"/>
    </source>
</evidence>
<keyword evidence="7 13" id="KW-0479">Metal-binding</keyword>
<organism evidence="16">
    <name type="scientific">Ixodes ricinus</name>
    <name type="common">Common tick</name>
    <name type="synonym">Acarus ricinus</name>
    <dbReference type="NCBI Taxonomy" id="34613"/>
    <lineage>
        <taxon>Eukaryota</taxon>
        <taxon>Metazoa</taxon>
        <taxon>Ecdysozoa</taxon>
        <taxon>Arthropoda</taxon>
        <taxon>Chelicerata</taxon>
        <taxon>Arachnida</taxon>
        <taxon>Acari</taxon>
        <taxon>Parasitiformes</taxon>
        <taxon>Ixodida</taxon>
        <taxon>Ixodoidea</taxon>
        <taxon>Ixodidae</taxon>
        <taxon>Ixodinae</taxon>
        <taxon>Ixodes</taxon>
    </lineage>
</organism>
<evidence type="ECO:0000256" key="6">
    <source>
        <dbReference type="ARBA" id="ARBA00022701"/>
    </source>
</evidence>
<dbReference type="GO" id="GO:0005634">
    <property type="term" value="C:nucleus"/>
    <property type="evidence" value="ECO:0007669"/>
    <property type="project" value="UniProtKB-SubCell"/>
</dbReference>
<evidence type="ECO:0000256" key="7">
    <source>
        <dbReference type="ARBA" id="ARBA00022771"/>
    </source>
</evidence>
<dbReference type="Gene3D" id="3.30.40.10">
    <property type="entry name" value="Zinc/RING finger domain, C3HC4 (zinc finger)"/>
    <property type="match status" value="1"/>
</dbReference>
<dbReference type="FunFam" id="3.30.740.10:FF:000005">
    <property type="entry name" value="Dynein light chain"/>
    <property type="match status" value="1"/>
</dbReference>
<dbReference type="InterPro" id="IPR001841">
    <property type="entry name" value="Znf_RING"/>
</dbReference>
<evidence type="ECO:0000256" key="4">
    <source>
        <dbReference type="ARBA" id="ARBA00022448"/>
    </source>
</evidence>
<evidence type="ECO:0000256" key="12">
    <source>
        <dbReference type="ARBA" id="ARBA00023242"/>
    </source>
</evidence>
<dbReference type="InterPro" id="IPR013083">
    <property type="entry name" value="Znf_RING/FYVE/PHD"/>
</dbReference>
<dbReference type="GO" id="GO:0015031">
    <property type="term" value="P:protein transport"/>
    <property type="evidence" value="ECO:0007669"/>
    <property type="project" value="UniProtKB-KW"/>
</dbReference>
<keyword evidence="4" id="KW-0813">Transport</keyword>
<keyword evidence="6" id="KW-0493">Microtubule</keyword>
<dbReference type="SUPFAM" id="SSF54648">
    <property type="entry name" value="DLC"/>
    <property type="match status" value="1"/>
</dbReference>
<dbReference type="SUPFAM" id="SSF57850">
    <property type="entry name" value="RING/U-box"/>
    <property type="match status" value="1"/>
</dbReference>
<dbReference type="FunFam" id="3.30.40.10:FF:001256">
    <property type="entry name" value="Dynein light chain, putative"/>
    <property type="match status" value="1"/>
</dbReference>
<dbReference type="GO" id="GO:0045505">
    <property type="term" value="F:dynein intermediate chain binding"/>
    <property type="evidence" value="ECO:0007669"/>
    <property type="project" value="TreeGrafter"/>
</dbReference>
<comment type="subcellular location">
    <subcellularLocation>
        <location evidence="2">Cytoplasm</location>
        <location evidence="2">Cytoskeleton</location>
    </subcellularLocation>
    <subcellularLocation>
        <location evidence="1">Nucleus</location>
    </subcellularLocation>
</comment>
<dbReference type="SUPFAM" id="SSF49599">
    <property type="entry name" value="TRAF domain-like"/>
    <property type="match status" value="1"/>
</dbReference>